<dbReference type="RefSeq" id="WP_267636800.1">
    <property type="nucleotide sequence ID" value="NZ_JAODIY010000006.1"/>
</dbReference>
<dbReference type="Pfam" id="PF13360">
    <property type="entry name" value="PQQ_2"/>
    <property type="match status" value="2"/>
</dbReference>
<dbReference type="Gene3D" id="2.130.10.10">
    <property type="entry name" value="YVTN repeat-like/Quinoprotein amine dehydrogenase"/>
    <property type="match status" value="1"/>
</dbReference>
<feature type="domain" description="Pyrrolo-quinoline quinone repeat" evidence="1">
    <location>
        <begin position="267"/>
        <end position="461"/>
    </location>
</feature>
<dbReference type="InterPro" id="IPR011047">
    <property type="entry name" value="Quinoprotein_ADH-like_sf"/>
</dbReference>
<dbReference type="SUPFAM" id="SSF50998">
    <property type="entry name" value="Quinoprotein alcohol dehydrogenase-like"/>
    <property type="match status" value="2"/>
</dbReference>
<protein>
    <submittedName>
        <fullName evidence="2">PQQ-binding-like beta-propeller repeat protein</fullName>
    </submittedName>
</protein>
<organism evidence="2 3">
    <name type="scientific">Halovenus rubra</name>
    <dbReference type="NCBI Taxonomy" id="869890"/>
    <lineage>
        <taxon>Archaea</taxon>
        <taxon>Methanobacteriati</taxon>
        <taxon>Methanobacteriota</taxon>
        <taxon>Stenosarchaea group</taxon>
        <taxon>Halobacteria</taxon>
        <taxon>Halobacteriales</taxon>
        <taxon>Haloarculaceae</taxon>
        <taxon>Halovenus</taxon>
    </lineage>
</organism>
<proteinExistence type="predicted"/>
<dbReference type="InterPro" id="IPR018391">
    <property type="entry name" value="PQQ_b-propeller_rpt"/>
</dbReference>
<evidence type="ECO:0000313" key="2">
    <source>
        <dbReference type="EMBL" id="MFC7127743.1"/>
    </source>
</evidence>
<dbReference type="InterPro" id="IPR002372">
    <property type="entry name" value="PQQ_rpt_dom"/>
</dbReference>
<dbReference type="EMBL" id="JBHSZQ010000052">
    <property type="protein sequence ID" value="MFC7127743.1"/>
    <property type="molecule type" value="Genomic_DNA"/>
</dbReference>
<dbReference type="AlphaFoldDB" id="A0ABD5XF70"/>
<reference evidence="2 3" key="1">
    <citation type="journal article" date="2014" name="Int. J. Syst. Evol. Microbiol.">
        <title>Complete genome sequence of Corynebacterium casei LMG S-19264T (=DSM 44701T), isolated from a smear-ripened cheese.</title>
        <authorList>
            <consortium name="US DOE Joint Genome Institute (JGI-PGF)"/>
            <person name="Walter F."/>
            <person name="Albersmeier A."/>
            <person name="Kalinowski J."/>
            <person name="Ruckert C."/>
        </authorList>
    </citation>
    <scope>NUCLEOTIDE SEQUENCE [LARGE SCALE GENOMIC DNA]</scope>
    <source>
        <strain evidence="2 3">CGMCC 4.7215</strain>
    </source>
</reference>
<accession>A0ABD5XF70</accession>
<dbReference type="SMART" id="SM00564">
    <property type="entry name" value="PQQ"/>
    <property type="match status" value="6"/>
</dbReference>
<sequence length="497" mass="53770">MSERTDSSTVSYLASHDEYSPRNDGVYAILRLQAIDSSPEYPPGTISVRKEILPSLGRDKYGTLIVSFRFSDTDPDLTPAVSPTLGQFSSEFVFPECDLERDGIPLGHTLFDRSAETFSGDAEAPYVTVSVEYDRAHDISADSQTSRNDVGDVSRSWTVGRDSSIGRPVVEENTVYLGTTTAVEAVDSESGKRNWRTSLVTDPTYKEPLQPRVVPETGTIVSGTATGTIVGLEATSGAIDWQRDVRARTFGQPTVSSVDTNDGRELRVFVGTQAGTVHALAAKDGTPRWQTTIEPTSYDLATGNSVLFPVATDGERVYVSANDGSLTVLDATTGELRRRLHTPEMFDWGYHATPTVADGTVYYNTRMGPTAYDPATGEQQWDDSARIRHDLVYAPVVTDDTVLASGPSAPVYALDRETGEIRWESGSYASELSVVVDTVYTTAGDAATAIDVETGEVLWRYPTGVGHLTATEDGIYAVGRNNDETTTLYALDEVGSA</sequence>
<evidence type="ECO:0000259" key="1">
    <source>
        <dbReference type="Pfam" id="PF13360"/>
    </source>
</evidence>
<dbReference type="PANTHER" id="PTHR34512">
    <property type="entry name" value="CELL SURFACE PROTEIN"/>
    <property type="match status" value="1"/>
</dbReference>
<dbReference type="InterPro" id="IPR015943">
    <property type="entry name" value="WD40/YVTN_repeat-like_dom_sf"/>
</dbReference>
<evidence type="ECO:0000313" key="3">
    <source>
        <dbReference type="Proteomes" id="UP001596414"/>
    </source>
</evidence>
<dbReference type="Proteomes" id="UP001596414">
    <property type="component" value="Unassembled WGS sequence"/>
</dbReference>
<comment type="caution">
    <text evidence="2">The sequence shown here is derived from an EMBL/GenBank/DDBJ whole genome shotgun (WGS) entry which is preliminary data.</text>
</comment>
<dbReference type="Gene3D" id="2.40.128.630">
    <property type="match status" value="1"/>
</dbReference>
<feature type="domain" description="Pyrrolo-quinoline quinone repeat" evidence="1">
    <location>
        <begin position="183"/>
        <end position="256"/>
    </location>
</feature>
<name>A0ABD5XF70_9EURY</name>
<gene>
    <name evidence="2" type="ORF">ACFQJ7_17255</name>
</gene>
<dbReference type="PANTHER" id="PTHR34512:SF30">
    <property type="entry name" value="OUTER MEMBRANE PROTEIN ASSEMBLY FACTOR BAMB"/>
    <property type="match status" value="1"/>
</dbReference>
<dbReference type="Gene3D" id="2.40.10.480">
    <property type="match status" value="1"/>
</dbReference>